<dbReference type="Proteomes" id="UP000033188">
    <property type="component" value="Chromosome 1"/>
</dbReference>
<evidence type="ECO:0000313" key="2">
    <source>
        <dbReference type="Proteomes" id="UP000033188"/>
    </source>
</evidence>
<dbReference type="AlphaFoldDB" id="A0A061D466"/>
<reference evidence="2" key="1">
    <citation type="journal article" date="2014" name="Nucleic Acids Res.">
        <title>The evolutionary dynamics of variant antigen genes in Babesia reveal a history of genomic innovation underlying host-parasite interaction.</title>
        <authorList>
            <person name="Jackson A.P."/>
            <person name="Otto T.D."/>
            <person name="Darby A."/>
            <person name="Ramaprasad A."/>
            <person name="Xia D."/>
            <person name="Echaide I.E."/>
            <person name="Farber M."/>
            <person name="Gahlot S."/>
            <person name="Gamble J."/>
            <person name="Gupta D."/>
            <person name="Gupta Y."/>
            <person name="Jackson L."/>
            <person name="Malandrin L."/>
            <person name="Malas T.B."/>
            <person name="Moussa E."/>
            <person name="Nair M."/>
            <person name="Reid A.J."/>
            <person name="Sanders M."/>
            <person name="Sharma J."/>
            <person name="Tracey A."/>
            <person name="Quail M.A."/>
            <person name="Weir W."/>
            <person name="Wastling J.M."/>
            <person name="Hall N."/>
            <person name="Willadsen P."/>
            <person name="Lingelbach K."/>
            <person name="Shiels B."/>
            <person name="Tait A."/>
            <person name="Berriman M."/>
            <person name="Allred D.R."/>
            <person name="Pain A."/>
        </authorList>
    </citation>
    <scope>NUCLEOTIDE SEQUENCE [LARGE SCALE GENOMIC DNA]</scope>
    <source>
        <strain evidence="2">Bond</strain>
    </source>
</reference>
<dbReference type="OrthoDB" id="431068at2759"/>
<protein>
    <recommendedName>
        <fullName evidence="3">RRM domain-containing protein</fullName>
    </recommendedName>
</protein>
<dbReference type="EMBL" id="LK391707">
    <property type="protein sequence ID" value="CDR94832.1"/>
    <property type="molecule type" value="Genomic_DNA"/>
</dbReference>
<dbReference type="InterPro" id="IPR035979">
    <property type="entry name" value="RBD_domain_sf"/>
</dbReference>
<sequence>MQPRYFGFLNDSRWRLLLKGAEPTGTAIVRFASEVEAVRALKDFRDVYLRKRKIEATLDFTDFSQRIQRVHKPIAVDRYRLPLRFF</sequence>
<dbReference type="KEGG" id="bbig:BBBOND_0111300"/>
<gene>
    <name evidence="1" type="ORF">BBBOND_0111300</name>
</gene>
<proteinExistence type="predicted"/>
<accession>A0A061D466</accession>
<dbReference type="SUPFAM" id="SSF54928">
    <property type="entry name" value="RNA-binding domain, RBD"/>
    <property type="match status" value="1"/>
</dbReference>
<dbReference type="RefSeq" id="XP_012767018.1">
    <property type="nucleotide sequence ID" value="XM_012911564.1"/>
</dbReference>
<name>A0A061D466_BABBI</name>
<organism evidence="1 2">
    <name type="scientific">Babesia bigemina</name>
    <dbReference type="NCBI Taxonomy" id="5866"/>
    <lineage>
        <taxon>Eukaryota</taxon>
        <taxon>Sar</taxon>
        <taxon>Alveolata</taxon>
        <taxon>Apicomplexa</taxon>
        <taxon>Aconoidasida</taxon>
        <taxon>Piroplasmida</taxon>
        <taxon>Babesiidae</taxon>
        <taxon>Babesia</taxon>
    </lineage>
</organism>
<dbReference type="GeneID" id="24563373"/>
<dbReference type="VEuPathDB" id="PiroplasmaDB:BBBOND_0111300"/>
<evidence type="ECO:0000313" key="1">
    <source>
        <dbReference type="EMBL" id="CDR94832.1"/>
    </source>
</evidence>
<evidence type="ECO:0008006" key="3">
    <source>
        <dbReference type="Google" id="ProtNLM"/>
    </source>
</evidence>
<dbReference type="GO" id="GO:0003676">
    <property type="term" value="F:nucleic acid binding"/>
    <property type="evidence" value="ECO:0007669"/>
    <property type="project" value="InterPro"/>
</dbReference>
<keyword evidence="2" id="KW-1185">Reference proteome</keyword>